<organism evidence="2 3">
    <name type="scientific">Mycobacterium xenopi</name>
    <dbReference type="NCBI Taxonomy" id="1789"/>
    <lineage>
        <taxon>Bacteria</taxon>
        <taxon>Bacillati</taxon>
        <taxon>Actinomycetota</taxon>
        <taxon>Actinomycetes</taxon>
        <taxon>Mycobacteriales</taxon>
        <taxon>Mycobacteriaceae</taxon>
        <taxon>Mycobacterium</taxon>
    </lineage>
</organism>
<reference evidence="2 3" key="1">
    <citation type="submission" date="2019-12" db="EMBL/GenBank/DDBJ databases">
        <title>Complete genome sequence of Mycolicibacterium xenopi str. JCM15661T.</title>
        <authorList>
            <person name="Yoshida M."/>
            <person name="Fukano H."/>
            <person name="Asakura T."/>
            <person name="Hoshino Y."/>
        </authorList>
    </citation>
    <scope>NUCLEOTIDE SEQUENCE [LARGE SCALE GENOMIC DNA]</scope>
    <source>
        <strain evidence="2 3">JCM 15661T</strain>
    </source>
</reference>
<protein>
    <submittedName>
        <fullName evidence="2">ABC transporter</fullName>
    </submittedName>
</protein>
<dbReference type="Gene3D" id="3.30.310.70">
    <property type="entry name" value="TT1751-like domain"/>
    <property type="match status" value="1"/>
</dbReference>
<dbReference type="InterPro" id="IPR016796">
    <property type="entry name" value="UCP021774"/>
</dbReference>
<dbReference type="PANTHER" id="PTHR38342">
    <property type="entry name" value="SLR5037 PROTEIN"/>
    <property type="match status" value="1"/>
</dbReference>
<dbReference type="AlphaFoldDB" id="A0AAD1H2D1"/>
<evidence type="ECO:0000313" key="2">
    <source>
        <dbReference type="EMBL" id="BBU22214.1"/>
    </source>
</evidence>
<evidence type="ECO:0000259" key="1">
    <source>
        <dbReference type="Pfam" id="PF03625"/>
    </source>
</evidence>
<gene>
    <name evidence="2" type="ORF">MYXE_20040</name>
</gene>
<dbReference type="KEGG" id="mxe:MYXE_20040"/>
<dbReference type="InterPro" id="IPR035923">
    <property type="entry name" value="TT1751-like_sf"/>
</dbReference>
<dbReference type="CDD" id="cd14797">
    <property type="entry name" value="DUF302"/>
    <property type="match status" value="1"/>
</dbReference>
<dbReference type="InterPro" id="IPR005180">
    <property type="entry name" value="DUF302"/>
</dbReference>
<dbReference type="RefSeq" id="WP_085194954.1">
    <property type="nucleotide sequence ID" value="NZ_AP022314.1"/>
</dbReference>
<sequence length="136" mass="14652">MSIAISTSIDTGDFDKVVSRTREVLKDNGFGVLTEIDVQATLKEKLGESMERYLILGACNPTLAHRALSAHKQVGLLLPCNVVVREDAENPATVHIEAMNPDLMVQVVGDVALSPVADQATRQLQAAISTLAEDLR</sequence>
<evidence type="ECO:0000313" key="3">
    <source>
        <dbReference type="Proteomes" id="UP000464624"/>
    </source>
</evidence>
<proteinExistence type="predicted"/>
<dbReference type="EMBL" id="AP022314">
    <property type="protein sequence ID" value="BBU22214.1"/>
    <property type="molecule type" value="Genomic_DNA"/>
</dbReference>
<dbReference type="PANTHER" id="PTHR38342:SF1">
    <property type="entry name" value="SLR5037 PROTEIN"/>
    <property type="match status" value="1"/>
</dbReference>
<dbReference type="Pfam" id="PF03625">
    <property type="entry name" value="DUF302"/>
    <property type="match status" value="1"/>
</dbReference>
<accession>A0AAD1H2D1</accession>
<dbReference type="Proteomes" id="UP000464624">
    <property type="component" value="Chromosome"/>
</dbReference>
<feature type="domain" description="DUF302" evidence="1">
    <location>
        <begin position="36"/>
        <end position="101"/>
    </location>
</feature>
<dbReference type="SUPFAM" id="SSF103247">
    <property type="entry name" value="TT1751-like"/>
    <property type="match status" value="1"/>
</dbReference>
<name>A0AAD1H2D1_MYCXE</name>
<dbReference type="PIRSF" id="PIRSF021774">
    <property type="entry name" value="UCP021774"/>
    <property type="match status" value="1"/>
</dbReference>